<proteinExistence type="predicted"/>
<accession>X1GBQ3</accession>
<evidence type="ECO:0000313" key="1">
    <source>
        <dbReference type="EMBL" id="GAH54652.1"/>
    </source>
</evidence>
<feature type="non-terminal residue" evidence="1">
    <location>
        <position position="1"/>
    </location>
</feature>
<dbReference type="AlphaFoldDB" id="X1GBQ3"/>
<gene>
    <name evidence="1" type="ORF">S03H2_32268</name>
</gene>
<comment type="caution">
    <text evidence="1">The sequence shown here is derived from an EMBL/GenBank/DDBJ whole genome shotgun (WGS) entry which is preliminary data.</text>
</comment>
<reference evidence="1" key="1">
    <citation type="journal article" date="2014" name="Front. Microbiol.">
        <title>High frequency of phylogenetically diverse reductive dehalogenase-homologous genes in deep subseafloor sedimentary metagenomes.</title>
        <authorList>
            <person name="Kawai M."/>
            <person name="Futagami T."/>
            <person name="Toyoda A."/>
            <person name="Takaki Y."/>
            <person name="Nishi S."/>
            <person name="Hori S."/>
            <person name="Arai W."/>
            <person name="Tsubouchi T."/>
            <person name="Morono Y."/>
            <person name="Uchiyama I."/>
            <person name="Ito T."/>
            <person name="Fujiyama A."/>
            <person name="Inagaki F."/>
            <person name="Takami H."/>
        </authorList>
    </citation>
    <scope>NUCLEOTIDE SEQUENCE</scope>
    <source>
        <strain evidence="1">Expedition CK06-06</strain>
    </source>
</reference>
<protein>
    <submittedName>
        <fullName evidence="1">Uncharacterized protein</fullName>
    </submittedName>
</protein>
<name>X1GBQ3_9ZZZZ</name>
<organism evidence="1">
    <name type="scientific">marine sediment metagenome</name>
    <dbReference type="NCBI Taxonomy" id="412755"/>
    <lineage>
        <taxon>unclassified sequences</taxon>
        <taxon>metagenomes</taxon>
        <taxon>ecological metagenomes</taxon>
    </lineage>
</organism>
<dbReference type="EMBL" id="BARU01019602">
    <property type="protein sequence ID" value="GAH54652.1"/>
    <property type="molecule type" value="Genomic_DNA"/>
</dbReference>
<sequence>WLSKQESDFIVAEYPLENDVEYLFWQRIHQKRLVNGALPGTHADKVRKEIVDILDPKTPGILKHLGTKYVIFHPGKYAQSDEVKIIGEIPDVQKQLGLRRVKSFPGARVYEVIAPPIKPEVIGEGEG</sequence>